<dbReference type="EMBL" id="JAAGAX010000005">
    <property type="protein sequence ID" value="KAF2316026.1"/>
    <property type="molecule type" value="Genomic_DNA"/>
</dbReference>
<dbReference type="AlphaFoldDB" id="A0A6A6MUQ9"/>
<keyword evidence="2" id="KW-1185">Reference proteome</keyword>
<evidence type="ECO:0000313" key="1">
    <source>
        <dbReference type="EMBL" id="KAF2316026.1"/>
    </source>
</evidence>
<gene>
    <name evidence="1" type="ORF">GH714_040821</name>
</gene>
<name>A0A6A6MUQ9_HEVBR</name>
<dbReference type="Proteomes" id="UP000467840">
    <property type="component" value="Chromosome 15"/>
</dbReference>
<comment type="caution">
    <text evidence="1">The sequence shown here is derived from an EMBL/GenBank/DDBJ whole genome shotgun (WGS) entry which is preliminary data.</text>
</comment>
<organism evidence="1 2">
    <name type="scientific">Hevea brasiliensis</name>
    <name type="common">Para rubber tree</name>
    <name type="synonym">Siphonia brasiliensis</name>
    <dbReference type="NCBI Taxonomy" id="3981"/>
    <lineage>
        <taxon>Eukaryota</taxon>
        <taxon>Viridiplantae</taxon>
        <taxon>Streptophyta</taxon>
        <taxon>Embryophyta</taxon>
        <taxon>Tracheophyta</taxon>
        <taxon>Spermatophyta</taxon>
        <taxon>Magnoliopsida</taxon>
        <taxon>eudicotyledons</taxon>
        <taxon>Gunneridae</taxon>
        <taxon>Pentapetalae</taxon>
        <taxon>rosids</taxon>
        <taxon>fabids</taxon>
        <taxon>Malpighiales</taxon>
        <taxon>Euphorbiaceae</taxon>
        <taxon>Crotonoideae</taxon>
        <taxon>Micrandreae</taxon>
        <taxon>Hevea</taxon>
    </lineage>
</organism>
<proteinExistence type="predicted"/>
<reference evidence="1 2" key="1">
    <citation type="journal article" date="2020" name="Mol. Plant">
        <title>The Chromosome-Based Rubber Tree Genome Provides New Insights into Spurge Genome Evolution and Rubber Biosynthesis.</title>
        <authorList>
            <person name="Liu J."/>
            <person name="Shi C."/>
            <person name="Shi C.C."/>
            <person name="Li W."/>
            <person name="Zhang Q.J."/>
            <person name="Zhang Y."/>
            <person name="Li K."/>
            <person name="Lu H.F."/>
            <person name="Shi C."/>
            <person name="Zhu S.T."/>
            <person name="Xiao Z.Y."/>
            <person name="Nan H."/>
            <person name="Yue Y."/>
            <person name="Zhu X.G."/>
            <person name="Wu Y."/>
            <person name="Hong X.N."/>
            <person name="Fan G.Y."/>
            <person name="Tong Y."/>
            <person name="Zhang D."/>
            <person name="Mao C.L."/>
            <person name="Liu Y.L."/>
            <person name="Hao S.J."/>
            <person name="Liu W.Q."/>
            <person name="Lv M.Q."/>
            <person name="Zhang H.B."/>
            <person name="Liu Y."/>
            <person name="Hu-Tang G.R."/>
            <person name="Wang J.P."/>
            <person name="Wang J.H."/>
            <person name="Sun Y.H."/>
            <person name="Ni S.B."/>
            <person name="Chen W.B."/>
            <person name="Zhang X.C."/>
            <person name="Jiao Y.N."/>
            <person name="Eichler E.E."/>
            <person name="Li G.H."/>
            <person name="Liu X."/>
            <person name="Gao L.Z."/>
        </authorList>
    </citation>
    <scope>NUCLEOTIDE SEQUENCE [LARGE SCALE GENOMIC DNA]</scope>
    <source>
        <strain evidence="2">cv. GT1</strain>
        <tissue evidence="1">Leaf</tissue>
    </source>
</reference>
<sequence length="110" mass="12494">MVTGKRPKKPIDLIPLPIDARPSIDADTFGKHMCDINDEIRIRIGSSNAGYKVTADLRCKSVKYQGDIVMVHVKPKRFLIGISNIFNIEYLCIVDMMEIHTVMKLLLDSY</sequence>
<protein>
    <submittedName>
        <fullName evidence="1">Uncharacterized protein</fullName>
    </submittedName>
</protein>
<accession>A0A6A6MUQ9</accession>
<evidence type="ECO:0000313" key="2">
    <source>
        <dbReference type="Proteomes" id="UP000467840"/>
    </source>
</evidence>